<keyword evidence="3" id="KW-1185">Reference proteome</keyword>
<organism evidence="2 3">
    <name type="scientific">Arachis hypogaea</name>
    <name type="common">Peanut</name>
    <dbReference type="NCBI Taxonomy" id="3818"/>
    <lineage>
        <taxon>Eukaryota</taxon>
        <taxon>Viridiplantae</taxon>
        <taxon>Streptophyta</taxon>
        <taxon>Embryophyta</taxon>
        <taxon>Tracheophyta</taxon>
        <taxon>Spermatophyta</taxon>
        <taxon>Magnoliopsida</taxon>
        <taxon>eudicotyledons</taxon>
        <taxon>Gunneridae</taxon>
        <taxon>Pentapetalae</taxon>
        <taxon>rosids</taxon>
        <taxon>fabids</taxon>
        <taxon>Fabales</taxon>
        <taxon>Fabaceae</taxon>
        <taxon>Papilionoideae</taxon>
        <taxon>50 kb inversion clade</taxon>
        <taxon>dalbergioids sensu lato</taxon>
        <taxon>Dalbergieae</taxon>
        <taxon>Pterocarpus clade</taxon>
        <taxon>Arachis</taxon>
    </lineage>
</organism>
<keyword evidence="1" id="KW-0812">Transmembrane</keyword>
<reference evidence="2 3" key="1">
    <citation type="submission" date="2019-01" db="EMBL/GenBank/DDBJ databases">
        <title>Sequencing of cultivated peanut Arachis hypogaea provides insights into genome evolution and oil improvement.</title>
        <authorList>
            <person name="Chen X."/>
        </authorList>
    </citation>
    <scope>NUCLEOTIDE SEQUENCE [LARGE SCALE GENOMIC DNA]</scope>
    <source>
        <strain evidence="3">cv. Fuhuasheng</strain>
        <tissue evidence="2">Leaves</tissue>
    </source>
</reference>
<keyword evidence="1" id="KW-0472">Membrane</keyword>
<feature type="transmembrane region" description="Helical" evidence="1">
    <location>
        <begin position="116"/>
        <end position="134"/>
    </location>
</feature>
<proteinExistence type="predicted"/>
<keyword evidence="1" id="KW-1133">Transmembrane helix</keyword>
<evidence type="ECO:0000256" key="1">
    <source>
        <dbReference type="SAM" id="Phobius"/>
    </source>
</evidence>
<sequence>MRDSNFYIKKKDRGLELEGRATNGVHGCRLGMTIAIQEAVETTPSFNHRKVQRRQTPSTIVVPSLLPQPPPNAVPIASRLFPRAPQPPPAQLHSTIMIASIIMCAAFKTTEKASQVYEIVVIGIMLITTWLVLVDEPATVKRIPTVTMEANWQSSDTEGLEKKLVL</sequence>
<protein>
    <submittedName>
        <fullName evidence="2">Uncharacterized protein</fullName>
    </submittedName>
</protein>
<dbReference type="AlphaFoldDB" id="A0A445CTK0"/>
<evidence type="ECO:0000313" key="2">
    <source>
        <dbReference type="EMBL" id="RYR54227.1"/>
    </source>
</evidence>
<dbReference type="EMBL" id="SDMP01000006">
    <property type="protein sequence ID" value="RYR54227.1"/>
    <property type="molecule type" value="Genomic_DNA"/>
</dbReference>
<gene>
    <name evidence="2" type="ORF">Ahy_A06g029487</name>
</gene>
<evidence type="ECO:0000313" key="3">
    <source>
        <dbReference type="Proteomes" id="UP000289738"/>
    </source>
</evidence>
<accession>A0A445CTK0</accession>
<name>A0A445CTK0_ARAHY</name>
<dbReference type="Proteomes" id="UP000289738">
    <property type="component" value="Chromosome A06"/>
</dbReference>
<comment type="caution">
    <text evidence="2">The sequence shown here is derived from an EMBL/GenBank/DDBJ whole genome shotgun (WGS) entry which is preliminary data.</text>
</comment>